<feature type="signal peptide" evidence="1">
    <location>
        <begin position="1"/>
        <end position="19"/>
    </location>
</feature>
<keyword evidence="3" id="KW-1185">Reference proteome</keyword>
<protein>
    <recommendedName>
        <fullName evidence="4">Lipoprotein</fullName>
    </recommendedName>
</protein>
<proteinExistence type="predicted"/>
<sequence>MKRFRGVLFFLLLALGLSACITGKHSDYNFQTDLNSALIDPSIRTMDDIVALSDYIVVGELTSSSSFSKTTIEYSVKVVKQLKGRDSLEENTISVFSAEPLAKEGSQYLLFLEQQNSEFFEAPTYASLIHPNLLEDGTFTAGPFIGKTSKQISNEINKSSKLSSYDDPADPVLYRDKDLSQLIDASDYIVHLKSTFVIEENKAIKLAASQQIKQYKGDKRLESKETFFLPQFIEVEEEYLVFYRLQDAADSTDNPSITLTARHGSVIAKSDTDRWESALSELEANSLLKK</sequence>
<reference evidence="2 3" key="1">
    <citation type="submission" date="2016-05" db="EMBL/GenBank/DDBJ databases">
        <title>Paenibacillus oryzae. sp. nov., isolated from the rice root.</title>
        <authorList>
            <person name="Zhang J."/>
            <person name="Zhang X."/>
        </authorList>
    </citation>
    <scope>NUCLEOTIDE SEQUENCE [LARGE SCALE GENOMIC DNA]</scope>
    <source>
        <strain evidence="2 3">1DrF-4</strain>
    </source>
</reference>
<dbReference type="AlphaFoldDB" id="A0A1A5YET1"/>
<evidence type="ECO:0008006" key="4">
    <source>
        <dbReference type="Google" id="ProtNLM"/>
    </source>
</evidence>
<dbReference type="OrthoDB" id="9914152at2"/>
<organism evidence="2 3">
    <name type="scientific">Paenibacillus oryzae</name>
    <dbReference type="NCBI Taxonomy" id="1844972"/>
    <lineage>
        <taxon>Bacteria</taxon>
        <taxon>Bacillati</taxon>
        <taxon>Bacillota</taxon>
        <taxon>Bacilli</taxon>
        <taxon>Bacillales</taxon>
        <taxon>Paenibacillaceae</taxon>
        <taxon>Paenibacillus</taxon>
    </lineage>
</organism>
<comment type="caution">
    <text evidence="2">The sequence shown here is derived from an EMBL/GenBank/DDBJ whole genome shotgun (WGS) entry which is preliminary data.</text>
</comment>
<dbReference type="EMBL" id="LYPA01000067">
    <property type="protein sequence ID" value="OBR64077.1"/>
    <property type="molecule type" value="Genomic_DNA"/>
</dbReference>
<dbReference type="RefSeq" id="WP_068685539.1">
    <property type="nucleotide sequence ID" value="NZ_LYPA01000067.1"/>
</dbReference>
<accession>A0A1A5YET1</accession>
<evidence type="ECO:0000313" key="3">
    <source>
        <dbReference type="Proteomes" id="UP000092024"/>
    </source>
</evidence>
<dbReference type="PROSITE" id="PS51257">
    <property type="entry name" value="PROKAR_LIPOPROTEIN"/>
    <property type="match status" value="1"/>
</dbReference>
<feature type="chain" id="PRO_5038872871" description="Lipoprotein" evidence="1">
    <location>
        <begin position="20"/>
        <end position="290"/>
    </location>
</feature>
<name>A0A1A5YET1_9BACL</name>
<gene>
    <name evidence="2" type="ORF">A7K91_20515</name>
</gene>
<evidence type="ECO:0000256" key="1">
    <source>
        <dbReference type="SAM" id="SignalP"/>
    </source>
</evidence>
<keyword evidence="1" id="KW-0732">Signal</keyword>
<evidence type="ECO:0000313" key="2">
    <source>
        <dbReference type="EMBL" id="OBR64077.1"/>
    </source>
</evidence>
<dbReference type="Proteomes" id="UP000092024">
    <property type="component" value="Unassembled WGS sequence"/>
</dbReference>